<comment type="similarity">
    <text evidence="2">Belongs to the TonB family.</text>
</comment>
<keyword evidence="6 11" id="KW-0812">Transmembrane</keyword>
<gene>
    <name evidence="13" type="ORF">CRU90_03480</name>
</gene>
<dbReference type="InterPro" id="IPR006260">
    <property type="entry name" value="TonB/TolA_C"/>
</dbReference>
<proteinExistence type="inferred from homology"/>
<evidence type="ECO:0000313" key="13">
    <source>
        <dbReference type="EMBL" id="RXJ85030.1"/>
    </source>
</evidence>
<comment type="subcellular location">
    <subcellularLocation>
        <location evidence="1">Cell inner membrane</location>
        <topology evidence="1">Single-pass membrane protein</topology>
        <orientation evidence="1">Periplasmic side</orientation>
    </subcellularLocation>
</comment>
<feature type="transmembrane region" description="Helical" evidence="11">
    <location>
        <begin position="6"/>
        <end position="24"/>
    </location>
</feature>
<dbReference type="GO" id="GO:0055085">
    <property type="term" value="P:transmembrane transport"/>
    <property type="evidence" value="ECO:0007669"/>
    <property type="project" value="InterPro"/>
</dbReference>
<dbReference type="PANTHER" id="PTHR33446:SF2">
    <property type="entry name" value="PROTEIN TONB"/>
    <property type="match status" value="1"/>
</dbReference>
<organism evidence="13 14">
    <name type="scientific">Arcobacter cloacae</name>
    <dbReference type="NCBI Taxonomy" id="1054034"/>
    <lineage>
        <taxon>Bacteria</taxon>
        <taxon>Pseudomonadati</taxon>
        <taxon>Campylobacterota</taxon>
        <taxon>Epsilonproteobacteria</taxon>
        <taxon>Campylobacterales</taxon>
        <taxon>Arcobacteraceae</taxon>
        <taxon>Arcobacter</taxon>
    </lineage>
</organism>
<reference evidence="13 14" key="1">
    <citation type="submission" date="2017-10" db="EMBL/GenBank/DDBJ databases">
        <title>Genomics of the genus Arcobacter.</title>
        <authorList>
            <person name="Perez-Cataluna A."/>
            <person name="Figueras M.J."/>
        </authorList>
    </citation>
    <scope>NUCLEOTIDE SEQUENCE [LARGE SCALE GENOMIC DNA]</scope>
    <source>
        <strain evidence="13 14">F26</strain>
    </source>
</reference>
<dbReference type="PROSITE" id="PS52015">
    <property type="entry name" value="TONB_CTD"/>
    <property type="match status" value="1"/>
</dbReference>
<evidence type="ECO:0000256" key="3">
    <source>
        <dbReference type="ARBA" id="ARBA00022448"/>
    </source>
</evidence>
<evidence type="ECO:0000256" key="9">
    <source>
        <dbReference type="ARBA" id="ARBA00023136"/>
    </source>
</evidence>
<feature type="compositionally biased region" description="Basic and acidic residues" evidence="10">
    <location>
        <begin position="81"/>
        <end position="108"/>
    </location>
</feature>
<dbReference type="EMBL" id="PDJZ01000003">
    <property type="protein sequence ID" value="RXJ85030.1"/>
    <property type="molecule type" value="Genomic_DNA"/>
</dbReference>
<dbReference type="InterPro" id="IPR037682">
    <property type="entry name" value="TonB_C"/>
</dbReference>
<comment type="caution">
    <text evidence="13">The sequence shown here is derived from an EMBL/GenBank/DDBJ whole genome shotgun (WGS) entry which is preliminary data.</text>
</comment>
<keyword evidence="4" id="KW-1003">Cell membrane</keyword>
<accession>A0A4Q0ZGP2</accession>
<dbReference type="AlphaFoldDB" id="A0A4Q0ZGP2"/>
<sequence>MNKFIILLSFLFVLLLHLFLFLYYKNHQIYKTKSTNTKNSIEINLSKITIEKNIEKTEEIVKKIEPIKEKKVEKKQENIPKTENLKVKDNPKIEEKQEKPSKTEEQKESIQTNQINLTEKPKDDLIEQKLIDEYGIKLRKEISKNKIYPNISKKLKEQGIVIINFKVDKSGLFFDIKLVSSSNKNRLDEAAINTIIETKKYKPFDENIKKEYLEFNLPLEYKIN</sequence>
<dbReference type="PANTHER" id="PTHR33446">
    <property type="entry name" value="PROTEIN TONB-RELATED"/>
    <property type="match status" value="1"/>
</dbReference>
<feature type="region of interest" description="Disordered" evidence="10">
    <location>
        <begin position="81"/>
        <end position="115"/>
    </location>
</feature>
<evidence type="ECO:0000256" key="8">
    <source>
        <dbReference type="ARBA" id="ARBA00022989"/>
    </source>
</evidence>
<dbReference type="InterPro" id="IPR051045">
    <property type="entry name" value="TonB-dependent_transducer"/>
</dbReference>
<evidence type="ECO:0000313" key="14">
    <source>
        <dbReference type="Proteomes" id="UP000290870"/>
    </source>
</evidence>
<evidence type="ECO:0000256" key="10">
    <source>
        <dbReference type="SAM" id="MobiDB-lite"/>
    </source>
</evidence>
<keyword evidence="5" id="KW-0997">Cell inner membrane</keyword>
<dbReference type="OrthoDB" id="5349289at2"/>
<evidence type="ECO:0000256" key="1">
    <source>
        <dbReference type="ARBA" id="ARBA00004383"/>
    </source>
</evidence>
<dbReference type="NCBIfam" id="TIGR01352">
    <property type="entry name" value="tonB_Cterm"/>
    <property type="match status" value="1"/>
</dbReference>
<evidence type="ECO:0000256" key="7">
    <source>
        <dbReference type="ARBA" id="ARBA00022927"/>
    </source>
</evidence>
<evidence type="ECO:0000259" key="12">
    <source>
        <dbReference type="PROSITE" id="PS52015"/>
    </source>
</evidence>
<evidence type="ECO:0000256" key="6">
    <source>
        <dbReference type="ARBA" id="ARBA00022692"/>
    </source>
</evidence>
<name>A0A4Q0ZGP2_9BACT</name>
<feature type="domain" description="TonB C-terminal" evidence="12">
    <location>
        <begin position="133"/>
        <end position="224"/>
    </location>
</feature>
<dbReference type="GO" id="GO:0098797">
    <property type="term" value="C:plasma membrane protein complex"/>
    <property type="evidence" value="ECO:0007669"/>
    <property type="project" value="TreeGrafter"/>
</dbReference>
<evidence type="ECO:0000256" key="5">
    <source>
        <dbReference type="ARBA" id="ARBA00022519"/>
    </source>
</evidence>
<dbReference type="Proteomes" id="UP000290870">
    <property type="component" value="Unassembled WGS sequence"/>
</dbReference>
<dbReference type="GO" id="GO:0015031">
    <property type="term" value="P:protein transport"/>
    <property type="evidence" value="ECO:0007669"/>
    <property type="project" value="UniProtKB-KW"/>
</dbReference>
<dbReference type="Gene3D" id="3.30.1150.10">
    <property type="match status" value="1"/>
</dbReference>
<evidence type="ECO:0000256" key="11">
    <source>
        <dbReference type="SAM" id="Phobius"/>
    </source>
</evidence>
<keyword evidence="9 11" id="KW-0472">Membrane</keyword>
<dbReference type="RefSeq" id="WP_128985892.1">
    <property type="nucleotide sequence ID" value="NZ_PDJZ01000003.1"/>
</dbReference>
<keyword evidence="7" id="KW-0653">Protein transport</keyword>
<evidence type="ECO:0000256" key="2">
    <source>
        <dbReference type="ARBA" id="ARBA00006555"/>
    </source>
</evidence>
<keyword evidence="8 11" id="KW-1133">Transmembrane helix</keyword>
<keyword evidence="3" id="KW-0813">Transport</keyword>
<evidence type="ECO:0000256" key="4">
    <source>
        <dbReference type="ARBA" id="ARBA00022475"/>
    </source>
</evidence>
<protein>
    <recommendedName>
        <fullName evidence="12">TonB C-terminal domain-containing protein</fullName>
    </recommendedName>
</protein>
<dbReference type="SUPFAM" id="SSF74653">
    <property type="entry name" value="TolA/TonB C-terminal domain"/>
    <property type="match status" value="1"/>
</dbReference>
<dbReference type="Pfam" id="PF03544">
    <property type="entry name" value="TonB_C"/>
    <property type="match status" value="1"/>
</dbReference>
<dbReference type="GO" id="GO:0031992">
    <property type="term" value="F:energy transducer activity"/>
    <property type="evidence" value="ECO:0007669"/>
    <property type="project" value="TreeGrafter"/>
</dbReference>